<protein>
    <submittedName>
        <fullName evidence="3">Activator of Hsp90 ATPase 1 family protein</fullName>
    </submittedName>
</protein>
<dbReference type="AlphaFoldDB" id="A0A2L0H6E4"/>
<evidence type="ECO:0000256" key="1">
    <source>
        <dbReference type="ARBA" id="ARBA00006817"/>
    </source>
</evidence>
<dbReference type="Proteomes" id="UP000239340">
    <property type="component" value="Chromosome"/>
</dbReference>
<gene>
    <name evidence="3" type="ORF">NXT3_CH02197</name>
</gene>
<dbReference type="CDD" id="cd08891">
    <property type="entry name" value="SRPBCC_CalC"/>
    <property type="match status" value="1"/>
</dbReference>
<dbReference type="EMBL" id="CP024307">
    <property type="protein sequence ID" value="AUX76762.1"/>
    <property type="molecule type" value="Genomic_DNA"/>
</dbReference>
<sequence length="155" mass="17443">MHRIEPVPVRKSVAVRTSPQKAFEFFVNGMGGWWIKEHSLTESGQKTVIVEARAGGRWYEVGNAGEEREWGRVITCDPPHRILLAWQLNADFDFEPKFQTEVEVWFEAKGEGETIVTLEHRDLGNYGVKAEDLRGVLDSEKGWGGLLASFAAKVA</sequence>
<dbReference type="Gene3D" id="3.30.530.20">
    <property type="match status" value="1"/>
</dbReference>
<feature type="domain" description="Activator of Hsp90 ATPase homologue 1/2-like C-terminal" evidence="2">
    <location>
        <begin position="45"/>
        <end position="152"/>
    </location>
</feature>
<evidence type="ECO:0000313" key="4">
    <source>
        <dbReference type="Proteomes" id="UP000239340"/>
    </source>
</evidence>
<dbReference type="InterPro" id="IPR023393">
    <property type="entry name" value="START-like_dom_sf"/>
</dbReference>
<comment type="similarity">
    <text evidence="1">Belongs to the AHA1 family.</text>
</comment>
<dbReference type="Pfam" id="PF08327">
    <property type="entry name" value="AHSA1"/>
    <property type="match status" value="1"/>
</dbReference>
<dbReference type="SUPFAM" id="SSF55961">
    <property type="entry name" value="Bet v1-like"/>
    <property type="match status" value="1"/>
</dbReference>
<reference evidence="3 4" key="1">
    <citation type="submission" date="2017-10" db="EMBL/GenBank/DDBJ databases">
        <title>Analysis of the genome sequences of Rhizobium populations associated to common bean (phaseolus vulgaris).</title>
        <authorList>
            <person name="Bustos P."/>
            <person name="Santamaria R.I."/>
            <person name="Miranda-Sanchez F."/>
            <person name="Perez-Carrascal O."/>
            <person name="Juarez S."/>
            <person name="Lozano L."/>
            <person name="Martinez-Flores I."/>
            <person name="Vinuesa P."/>
            <person name="Martinez-Romero E."/>
            <person name="Cevallos M.A."/>
            <person name="Romero D."/>
            <person name="Davila G."/>
            <person name="Gonzalez V."/>
        </authorList>
    </citation>
    <scope>NUCLEOTIDE SEQUENCE [LARGE SCALE GENOMIC DNA]</scope>
    <source>
        <strain evidence="3 4">NXT3</strain>
    </source>
</reference>
<evidence type="ECO:0000259" key="2">
    <source>
        <dbReference type="Pfam" id="PF08327"/>
    </source>
</evidence>
<proteinExistence type="inferred from homology"/>
<name>A0A2L0H6E4_RHIFR</name>
<organism evidence="3 4">
    <name type="scientific">Rhizobium fredii</name>
    <name type="common">Sinorhizobium fredii</name>
    <dbReference type="NCBI Taxonomy" id="380"/>
    <lineage>
        <taxon>Bacteria</taxon>
        <taxon>Pseudomonadati</taxon>
        <taxon>Pseudomonadota</taxon>
        <taxon>Alphaproteobacteria</taxon>
        <taxon>Hyphomicrobiales</taxon>
        <taxon>Rhizobiaceae</taxon>
        <taxon>Sinorhizobium/Ensifer group</taxon>
        <taxon>Sinorhizobium</taxon>
    </lineage>
</organism>
<dbReference type="RefSeq" id="WP_097538197.1">
    <property type="nucleotide sequence ID" value="NZ_CP024307.1"/>
</dbReference>
<dbReference type="InterPro" id="IPR013538">
    <property type="entry name" value="ASHA1/2-like_C"/>
</dbReference>
<accession>A0A2L0H6E4</accession>
<evidence type="ECO:0000313" key="3">
    <source>
        <dbReference type="EMBL" id="AUX76762.1"/>
    </source>
</evidence>